<accession>A0A9D2ENP1</accession>
<dbReference type="PROSITE" id="PS01124">
    <property type="entry name" value="HTH_ARAC_FAMILY_2"/>
    <property type="match status" value="1"/>
</dbReference>
<proteinExistence type="predicted"/>
<dbReference type="PANTHER" id="PTHR46796:SF13">
    <property type="entry name" value="HTH-TYPE TRANSCRIPTIONAL ACTIVATOR RHAS"/>
    <property type="match status" value="1"/>
</dbReference>
<dbReference type="Gene3D" id="1.10.10.60">
    <property type="entry name" value="Homeodomain-like"/>
    <property type="match status" value="2"/>
</dbReference>
<dbReference type="EMBL" id="DXBR01000108">
    <property type="protein sequence ID" value="HIZ40607.1"/>
    <property type="molecule type" value="Genomic_DNA"/>
</dbReference>
<dbReference type="PROSITE" id="PS00041">
    <property type="entry name" value="HTH_ARAC_FAMILY_1"/>
    <property type="match status" value="1"/>
</dbReference>
<keyword evidence="3" id="KW-0238">DNA-binding</keyword>
<sequence>MPQETIHLKQEFMISAVSSIHFFEYKSDFIYKSEYHDCWKLLYVQEGSCDILRSGHESSPVSLEKGQLYIQAPNEYYSFKAAQQTTPLLFTCGFYCDSPNMSLIANRIFHCGSRELRLLSSLSEEGRSNFSVRVDDSALYSLERKLNQPFGGEQLIGMYLEMLLISLMRQYISPSAAKEKATSSLSKADSILLNRITDYYAAHISEKVNIQQICKEFAIGRSHLQRIFREQTGLGAMEYFCQMRIRAAKQLIRENKMNLTDTAHALGYTSIHYFSKQFKKITGMPPSQYQNSIRTAGSDPVCHHIDLEQKELISKAPADTAPRSF</sequence>
<dbReference type="GO" id="GO:0003700">
    <property type="term" value="F:DNA-binding transcription factor activity"/>
    <property type="evidence" value="ECO:0007669"/>
    <property type="project" value="InterPro"/>
</dbReference>
<reference evidence="7" key="1">
    <citation type="journal article" date="2021" name="PeerJ">
        <title>Extensive microbial diversity within the chicken gut microbiome revealed by metagenomics and culture.</title>
        <authorList>
            <person name="Gilroy R."/>
            <person name="Ravi A."/>
            <person name="Getino M."/>
            <person name="Pursley I."/>
            <person name="Horton D.L."/>
            <person name="Alikhan N.F."/>
            <person name="Baker D."/>
            <person name="Gharbi K."/>
            <person name="Hall N."/>
            <person name="Watson M."/>
            <person name="Adriaenssens E.M."/>
            <person name="Foster-Nyarko E."/>
            <person name="Jarju S."/>
            <person name="Secka A."/>
            <person name="Antonio M."/>
            <person name="Oren A."/>
            <person name="Chaudhuri R.R."/>
            <person name="La Ragione R."/>
            <person name="Hildebrand F."/>
            <person name="Pallen M.J."/>
        </authorList>
    </citation>
    <scope>NUCLEOTIDE SEQUENCE</scope>
    <source>
        <strain evidence="7">CHK179-28034</strain>
    </source>
</reference>
<dbReference type="InterPro" id="IPR009057">
    <property type="entry name" value="Homeodomain-like_sf"/>
</dbReference>
<gene>
    <name evidence="7" type="ORF">H9968_11955</name>
</gene>
<reference evidence="7" key="2">
    <citation type="submission" date="2021-04" db="EMBL/GenBank/DDBJ databases">
        <authorList>
            <person name="Gilroy R."/>
        </authorList>
    </citation>
    <scope>NUCLEOTIDE SEQUENCE</scope>
    <source>
        <strain evidence="7">CHK179-28034</strain>
    </source>
</reference>
<dbReference type="InterPro" id="IPR018060">
    <property type="entry name" value="HTH_AraC"/>
</dbReference>
<evidence type="ECO:0000259" key="6">
    <source>
        <dbReference type="PROSITE" id="PS01124"/>
    </source>
</evidence>
<dbReference type="PRINTS" id="PR00032">
    <property type="entry name" value="HTHARAC"/>
</dbReference>
<dbReference type="GO" id="GO:0043565">
    <property type="term" value="F:sequence-specific DNA binding"/>
    <property type="evidence" value="ECO:0007669"/>
    <property type="project" value="InterPro"/>
</dbReference>
<evidence type="ECO:0000256" key="3">
    <source>
        <dbReference type="ARBA" id="ARBA00023125"/>
    </source>
</evidence>
<dbReference type="PANTHER" id="PTHR46796">
    <property type="entry name" value="HTH-TYPE TRANSCRIPTIONAL ACTIVATOR RHAS-RELATED"/>
    <property type="match status" value="1"/>
</dbReference>
<dbReference type="Proteomes" id="UP000824049">
    <property type="component" value="Unassembled WGS sequence"/>
</dbReference>
<feature type="domain" description="HTH araC/xylS-type" evidence="6">
    <location>
        <begin position="194"/>
        <end position="292"/>
    </location>
</feature>
<name>A0A9D2ENP1_9FIRM</name>
<dbReference type="SUPFAM" id="SSF46689">
    <property type="entry name" value="Homeodomain-like"/>
    <property type="match status" value="2"/>
</dbReference>
<keyword evidence="1" id="KW-0963">Cytoplasm</keyword>
<dbReference type="InterPro" id="IPR020449">
    <property type="entry name" value="Tscrpt_reg_AraC-type_HTH"/>
</dbReference>
<dbReference type="Pfam" id="PF12833">
    <property type="entry name" value="HTH_18"/>
    <property type="match status" value="1"/>
</dbReference>
<evidence type="ECO:0000256" key="4">
    <source>
        <dbReference type="ARBA" id="ARBA00023159"/>
    </source>
</evidence>
<dbReference type="SUPFAM" id="SSF51215">
    <property type="entry name" value="Regulatory protein AraC"/>
    <property type="match status" value="1"/>
</dbReference>
<evidence type="ECO:0000256" key="1">
    <source>
        <dbReference type="ARBA" id="ARBA00022490"/>
    </source>
</evidence>
<evidence type="ECO:0000256" key="2">
    <source>
        <dbReference type="ARBA" id="ARBA00023015"/>
    </source>
</evidence>
<dbReference type="InterPro" id="IPR050204">
    <property type="entry name" value="AraC_XylS_family_regulators"/>
</dbReference>
<protein>
    <submittedName>
        <fullName evidence="7">AraC family transcriptional regulator</fullName>
    </submittedName>
</protein>
<dbReference type="InterPro" id="IPR018062">
    <property type="entry name" value="HTH_AraC-typ_CS"/>
</dbReference>
<keyword evidence="4" id="KW-0010">Activator</keyword>
<comment type="caution">
    <text evidence="7">The sequence shown here is derived from an EMBL/GenBank/DDBJ whole genome shotgun (WGS) entry which is preliminary data.</text>
</comment>
<dbReference type="AlphaFoldDB" id="A0A9D2ENP1"/>
<keyword evidence="2" id="KW-0805">Transcription regulation</keyword>
<evidence type="ECO:0000256" key="5">
    <source>
        <dbReference type="ARBA" id="ARBA00023163"/>
    </source>
</evidence>
<dbReference type="InterPro" id="IPR037923">
    <property type="entry name" value="HTH-like"/>
</dbReference>
<dbReference type="SMART" id="SM00342">
    <property type="entry name" value="HTH_ARAC"/>
    <property type="match status" value="1"/>
</dbReference>
<organism evidence="7 8">
    <name type="scientific">Candidatus Anaerobutyricum stercoris</name>
    <dbReference type="NCBI Taxonomy" id="2838457"/>
    <lineage>
        <taxon>Bacteria</taxon>
        <taxon>Bacillati</taxon>
        <taxon>Bacillota</taxon>
        <taxon>Clostridia</taxon>
        <taxon>Lachnospirales</taxon>
        <taxon>Lachnospiraceae</taxon>
        <taxon>Anaerobutyricum</taxon>
    </lineage>
</organism>
<keyword evidence="5" id="KW-0804">Transcription</keyword>
<evidence type="ECO:0000313" key="8">
    <source>
        <dbReference type="Proteomes" id="UP000824049"/>
    </source>
</evidence>
<evidence type="ECO:0000313" key="7">
    <source>
        <dbReference type="EMBL" id="HIZ40607.1"/>
    </source>
</evidence>